<proteinExistence type="predicted"/>
<dbReference type="EMBL" id="CP038437">
    <property type="protein sequence ID" value="QEM83619.1"/>
    <property type="molecule type" value="Genomic_DNA"/>
</dbReference>
<dbReference type="RefSeq" id="WP_149286741.1">
    <property type="nucleotide sequence ID" value="NZ_CP038437.2"/>
</dbReference>
<keyword evidence="3" id="KW-1185">Reference proteome</keyword>
<accession>A0A5C1NP37</accession>
<gene>
    <name evidence="2" type="ORF">E4T21_20160</name>
</gene>
<name>A0A5C1NP37_9GAMM</name>
<organism evidence="2 3">
    <name type="scientific">Halomonas binhaiensis</name>
    <dbReference type="NCBI Taxonomy" id="2562282"/>
    <lineage>
        <taxon>Bacteria</taxon>
        <taxon>Pseudomonadati</taxon>
        <taxon>Pseudomonadota</taxon>
        <taxon>Gammaproteobacteria</taxon>
        <taxon>Oceanospirillales</taxon>
        <taxon>Halomonadaceae</taxon>
        <taxon>Halomonas</taxon>
    </lineage>
</organism>
<evidence type="ECO:0000256" key="1">
    <source>
        <dbReference type="SAM" id="MobiDB-lite"/>
    </source>
</evidence>
<dbReference type="Proteomes" id="UP000324285">
    <property type="component" value="Chromosome"/>
</dbReference>
<dbReference type="OrthoDB" id="8478578at2"/>
<evidence type="ECO:0000313" key="3">
    <source>
        <dbReference type="Proteomes" id="UP000324285"/>
    </source>
</evidence>
<feature type="region of interest" description="Disordered" evidence="1">
    <location>
        <begin position="214"/>
        <end position="240"/>
    </location>
</feature>
<protein>
    <submittedName>
        <fullName evidence="2">Ribonucleoside-diphosphate reductase</fullName>
    </submittedName>
</protein>
<dbReference type="KEGG" id="hbh:E4T21_20160"/>
<feature type="compositionally biased region" description="Low complexity" evidence="1">
    <location>
        <begin position="216"/>
        <end position="228"/>
    </location>
</feature>
<reference evidence="2" key="1">
    <citation type="submission" date="2021-02" db="EMBL/GenBank/DDBJ databases">
        <title>Strain Y2R2, a novel species of the genus Halomonas.</title>
        <authorList>
            <person name="Huang H."/>
        </authorList>
    </citation>
    <scope>NUCLEOTIDE SEQUENCE</scope>
    <source>
        <strain evidence="2">Y2R2</strain>
    </source>
</reference>
<sequence length="271" mass="29576">MAVEINSKIVGYRVKAEQETPPPAPLPEENPLTLRIASRPEGTLEAVSEKISYVGAEGRKKVYLLVSFMPVEGVLNGQRVIIERPVEFFFPSGQLSSEHQWITATMRSLSLAARGGYVTQAVADLRKVAWDKGLVRCGMNRWGKPMFHDSEVAAIAWSIQQILYRRGFLDQDGRQVPVEELVSRYARRQASGHGWFPAEVEDEEIAQAGASEPIDGKAQAGGQSQDGSQGKEHSQGDGPAVVGHCPECRGELIMMDGCPTCYAGCGWSKCG</sequence>
<evidence type="ECO:0000313" key="2">
    <source>
        <dbReference type="EMBL" id="QEM83619.1"/>
    </source>
</evidence>
<dbReference type="AlphaFoldDB" id="A0A5C1NP37"/>